<comment type="caution">
    <text evidence="2">The sequence shown here is derived from an EMBL/GenBank/DDBJ whole genome shotgun (WGS) entry which is preliminary data.</text>
</comment>
<evidence type="ECO:0000256" key="1">
    <source>
        <dbReference type="SAM" id="MobiDB-lite"/>
    </source>
</evidence>
<protein>
    <submittedName>
        <fullName evidence="2">Uncharacterized protein</fullName>
    </submittedName>
</protein>
<proteinExistence type="predicted"/>
<dbReference type="AlphaFoldDB" id="A0A5J4T4X9"/>
<name>A0A5J4T4X9_9EUKA</name>
<dbReference type="Proteomes" id="UP000324800">
    <property type="component" value="Unassembled WGS sequence"/>
</dbReference>
<accession>A0A5J4T4X9</accession>
<reference evidence="2 3" key="1">
    <citation type="submission" date="2019-03" db="EMBL/GenBank/DDBJ databases">
        <title>Single cell metagenomics reveals metabolic interactions within the superorganism composed of flagellate Streblomastix strix and complex community of Bacteroidetes bacteria on its surface.</title>
        <authorList>
            <person name="Treitli S.C."/>
            <person name="Kolisko M."/>
            <person name="Husnik F."/>
            <person name="Keeling P."/>
            <person name="Hampl V."/>
        </authorList>
    </citation>
    <scope>NUCLEOTIDE SEQUENCE [LARGE SCALE GENOMIC DNA]</scope>
    <source>
        <strain evidence="2">ST1C</strain>
    </source>
</reference>
<organism evidence="2 3">
    <name type="scientific">Streblomastix strix</name>
    <dbReference type="NCBI Taxonomy" id="222440"/>
    <lineage>
        <taxon>Eukaryota</taxon>
        <taxon>Metamonada</taxon>
        <taxon>Preaxostyla</taxon>
        <taxon>Oxymonadida</taxon>
        <taxon>Streblomastigidae</taxon>
        <taxon>Streblomastix</taxon>
    </lineage>
</organism>
<dbReference type="EMBL" id="SNRW01039307">
    <property type="protein sequence ID" value="KAA6352793.1"/>
    <property type="molecule type" value="Genomic_DNA"/>
</dbReference>
<evidence type="ECO:0000313" key="3">
    <source>
        <dbReference type="Proteomes" id="UP000324800"/>
    </source>
</evidence>
<sequence length="174" mass="20301">MQLLGFPTNLDKKQMHSFIKQIKVKLGSARTLDPKRITRRYNRGSTAVRSKLGKPMLRDSEGRTREMAKDHRLFHPKQVFESYSFHNGRYDYTQVDNPGQGLHDQDRSRDSIPPHTSRPSISTFSRIPSQQPLLQIQGDVFRCKTRPIGIQQDFETHNEGNKREVANLFYSFQR</sequence>
<feature type="region of interest" description="Disordered" evidence="1">
    <location>
        <begin position="92"/>
        <end position="124"/>
    </location>
</feature>
<feature type="compositionally biased region" description="Basic and acidic residues" evidence="1">
    <location>
        <begin position="103"/>
        <end position="112"/>
    </location>
</feature>
<evidence type="ECO:0000313" key="2">
    <source>
        <dbReference type="EMBL" id="KAA6352793.1"/>
    </source>
</evidence>
<gene>
    <name evidence="2" type="ORF">EZS28_051680</name>
</gene>